<protein>
    <submittedName>
        <fullName evidence="5">Glycosyl hydrolases family 25</fullName>
    </submittedName>
</protein>
<dbReference type="SMART" id="SM00641">
    <property type="entry name" value="Glyco_25"/>
    <property type="match status" value="1"/>
</dbReference>
<dbReference type="PROSITE" id="PS51904">
    <property type="entry name" value="GLYCOSYL_HYDROL_F25_2"/>
    <property type="match status" value="1"/>
</dbReference>
<reference evidence="5 6" key="1">
    <citation type="submission" date="2017-06" db="EMBL/GenBank/DDBJ databases">
        <authorList>
            <person name="Kim H.J."/>
            <person name="Triplett B.A."/>
        </authorList>
    </citation>
    <scope>NUCLEOTIDE SEQUENCE [LARGE SCALE GENOMIC DNA]</scope>
    <source>
        <strain evidence="5 6">CGMCC 4.2132</strain>
    </source>
</reference>
<dbReference type="GO" id="GO:0016998">
    <property type="term" value="P:cell wall macromolecule catabolic process"/>
    <property type="evidence" value="ECO:0007669"/>
    <property type="project" value="InterPro"/>
</dbReference>
<dbReference type="EMBL" id="FZOD01000055">
    <property type="protein sequence ID" value="SNT52910.1"/>
    <property type="molecule type" value="Genomic_DNA"/>
</dbReference>
<evidence type="ECO:0000256" key="1">
    <source>
        <dbReference type="ARBA" id="ARBA00010646"/>
    </source>
</evidence>
<evidence type="ECO:0000256" key="4">
    <source>
        <dbReference type="SAM" id="SignalP"/>
    </source>
</evidence>
<dbReference type="InterPro" id="IPR002053">
    <property type="entry name" value="Glyco_hydro_25"/>
</dbReference>
<dbReference type="Proteomes" id="UP000198282">
    <property type="component" value="Unassembled WGS sequence"/>
</dbReference>
<keyword evidence="2 5" id="KW-0378">Hydrolase</keyword>
<dbReference type="GO" id="GO:0003796">
    <property type="term" value="F:lysozyme activity"/>
    <property type="evidence" value="ECO:0007669"/>
    <property type="project" value="InterPro"/>
</dbReference>
<evidence type="ECO:0000313" key="5">
    <source>
        <dbReference type="EMBL" id="SNT52910.1"/>
    </source>
</evidence>
<evidence type="ECO:0000256" key="3">
    <source>
        <dbReference type="ARBA" id="ARBA00023295"/>
    </source>
</evidence>
<comment type="similarity">
    <text evidence="1">Belongs to the glycosyl hydrolase 25 family.</text>
</comment>
<gene>
    <name evidence="5" type="ORF">SAMN05216276_105547</name>
</gene>
<dbReference type="PANTHER" id="PTHR34135">
    <property type="entry name" value="LYSOZYME"/>
    <property type="match status" value="1"/>
</dbReference>
<organism evidence="5 6">
    <name type="scientific">Streptosporangium subroseum</name>
    <dbReference type="NCBI Taxonomy" id="106412"/>
    <lineage>
        <taxon>Bacteria</taxon>
        <taxon>Bacillati</taxon>
        <taxon>Actinomycetota</taxon>
        <taxon>Actinomycetes</taxon>
        <taxon>Streptosporangiales</taxon>
        <taxon>Streptosporangiaceae</taxon>
        <taxon>Streptosporangium</taxon>
    </lineage>
</organism>
<feature type="signal peptide" evidence="4">
    <location>
        <begin position="1"/>
        <end position="31"/>
    </location>
</feature>
<keyword evidence="4" id="KW-0732">Signal</keyword>
<accession>A0A239NDR9</accession>
<dbReference type="GO" id="GO:0009253">
    <property type="term" value="P:peptidoglycan catabolic process"/>
    <property type="evidence" value="ECO:0007669"/>
    <property type="project" value="InterPro"/>
</dbReference>
<evidence type="ECO:0000256" key="2">
    <source>
        <dbReference type="ARBA" id="ARBA00022801"/>
    </source>
</evidence>
<proteinExistence type="inferred from homology"/>
<keyword evidence="6" id="KW-1185">Reference proteome</keyword>
<dbReference type="PANTHER" id="PTHR34135:SF2">
    <property type="entry name" value="LYSOZYME"/>
    <property type="match status" value="1"/>
</dbReference>
<sequence length="259" mass="27679">MSKYRFPRSLMSAMGATVVAGAVLAASPALASSLSVKTVSGAVQTAAGALAAPVNLGRTASLNGVHAEVSTYGQDVSNYQADHDWNASPAKFGIVKATEGLDFRDKAFARHWSQLAKKGIVRGAYHFAHPANNPIAEADFFLSVVDQQPIKPGDLLALDLETTDGRSVSEVNAWAKAWLARVQAKTGVKPMVYSSWNFANTYGAGLAQYPLWVAFYSGGIVTPPADWKSWAIHQYSETPIDQDVSTLTPNQLRSLGRPA</sequence>
<dbReference type="SUPFAM" id="SSF51445">
    <property type="entry name" value="(Trans)glycosidases"/>
    <property type="match status" value="1"/>
</dbReference>
<name>A0A239NDR9_9ACTN</name>
<dbReference type="RefSeq" id="WP_089211910.1">
    <property type="nucleotide sequence ID" value="NZ_FZOD01000055.1"/>
</dbReference>
<dbReference type="GO" id="GO:0016052">
    <property type="term" value="P:carbohydrate catabolic process"/>
    <property type="evidence" value="ECO:0007669"/>
    <property type="project" value="TreeGrafter"/>
</dbReference>
<dbReference type="Pfam" id="PF01183">
    <property type="entry name" value="Glyco_hydro_25"/>
    <property type="match status" value="1"/>
</dbReference>
<feature type="chain" id="PRO_5013190055" evidence="4">
    <location>
        <begin position="32"/>
        <end position="259"/>
    </location>
</feature>
<dbReference type="OrthoDB" id="9798192at2"/>
<dbReference type="InterPro" id="IPR017853">
    <property type="entry name" value="GH"/>
</dbReference>
<dbReference type="Gene3D" id="3.20.20.80">
    <property type="entry name" value="Glycosidases"/>
    <property type="match status" value="1"/>
</dbReference>
<keyword evidence="3" id="KW-0326">Glycosidase</keyword>
<dbReference type="AlphaFoldDB" id="A0A239NDR9"/>
<evidence type="ECO:0000313" key="6">
    <source>
        <dbReference type="Proteomes" id="UP000198282"/>
    </source>
</evidence>
<dbReference type="InterPro" id="IPR018077">
    <property type="entry name" value="Glyco_hydro_fam25_subgr"/>
</dbReference>